<dbReference type="InterPro" id="IPR003691">
    <property type="entry name" value="FluC"/>
</dbReference>
<dbReference type="Proteomes" id="UP000006315">
    <property type="component" value="Unassembled WGS sequence"/>
</dbReference>
<dbReference type="GO" id="GO:0062054">
    <property type="term" value="F:fluoride channel activity"/>
    <property type="evidence" value="ECO:0007669"/>
    <property type="project" value="UniProtKB-UniRule"/>
</dbReference>
<dbReference type="PATRIC" id="fig|1131731.3.peg.98"/>
<keyword evidence="10" id="KW-0813">Transport</keyword>
<name>K6DF03_SCHAZ</name>
<keyword evidence="10" id="KW-0406">Ion transport</keyword>
<evidence type="ECO:0000256" key="2">
    <source>
        <dbReference type="ARBA" id="ARBA00022475"/>
    </source>
</evidence>
<feature type="binding site" evidence="10">
    <location>
        <position position="76"/>
    </location>
    <ligand>
        <name>Na(+)</name>
        <dbReference type="ChEBI" id="CHEBI:29101"/>
        <note>structural</note>
    </ligand>
</feature>
<keyword evidence="2 10" id="KW-1003">Cell membrane</keyword>
<evidence type="ECO:0000256" key="4">
    <source>
        <dbReference type="ARBA" id="ARBA00022989"/>
    </source>
</evidence>
<evidence type="ECO:0000256" key="3">
    <source>
        <dbReference type="ARBA" id="ARBA00022692"/>
    </source>
</evidence>
<evidence type="ECO:0000313" key="12">
    <source>
        <dbReference type="Proteomes" id="UP000006315"/>
    </source>
</evidence>
<evidence type="ECO:0000256" key="10">
    <source>
        <dbReference type="HAMAP-Rule" id="MF_00454"/>
    </source>
</evidence>
<feature type="transmembrane region" description="Helical" evidence="10">
    <location>
        <begin position="32"/>
        <end position="50"/>
    </location>
</feature>
<dbReference type="AlphaFoldDB" id="K6DF03"/>
<evidence type="ECO:0000256" key="5">
    <source>
        <dbReference type="ARBA" id="ARBA00023136"/>
    </source>
</evidence>
<evidence type="ECO:0000256" key="8">
    <source>
        <dbReference type="ARBA" id="ARBA00035585"/>
    </source>
</evidence>
<comment type="activity regulation">
    <text evidence="10">Na(+) is not transported, but it plays an essential structural role and its presence is essential for fluoride channel function.</text>
</comment>
<feature type="binding site" evidence="10">
    <location>
        <position position="73"/>
    </location>
    <ligand>
        <name>Na(+)</name>
        <dbReference type="ChEBI" id="CHEBI:29101"/>
        <note>structural</note>
    </ligand>
</feature>
<proteinExistence type="inferred from homology"/>
<keyword evidence="10" id="KW-0915">Sodium</keyword>
<dbReference type="GeneID" id="89470207"/>
<feature type="transmembrane region" description="Helical" evidence="10">
    <location>
        <begin position="62"/>
        <end position="81"/>
    </location>
</feature>
<dbReference type="EMBL" id="AJLR01000005">
    <property type="protein sequence ID" value="EKN71112.1"/>
    <property type="molecule type" value="Genomic_DNA"/>
</dbReference>
<gene>
    <name evidence="10" type="primary">fluC</name>
    <name evidence="10" type="synonym">crcB</name>
    <name evidence="11" type="ORF">BAZO_00480</name>
</gene>
<organism evidence="11 12">
    <name type="scientific">Schinkia azotoformans LMG 9581</name>
    <dbReference type="NCBI Taxonomy" id="1131731"/>
    <lineage>
        <taxon>Bacteria</taxon>
        <taxon>Bacillati</taxon>
        <taxon>Bacillota</taxon>
        <taxon>Bacilli</taxon>
        <taxon>Bacillales</taxon>
        <taxon>Bacillaceae</taxon>
        <taxon>Calidifontibacillus/Schinkia group</taxon>
        <taxon>Schinkia</taxon>
    </lineage>
</organism>
<dbReference type="PANTHER" id="PTHR28259">
    <property type="entry name" value="FLUORIDE EXPORT PROTEIN 1-RELATED"/>
    <property type="match status" value="1"/>
</dbReference>
<keyword evidence="5 10" id="KW-0472">Membrane</keyword>
<dbReference type="PANTHER" id="PTHR28259:SF1">
    <property type="entry name" value="FLUORIDE EXPORT PROTEIN 1-RELATED"/>
    <property type="match status" value="1"/>
</dbReference>
<sequence>MYIYLAVGIGGVIGALLRYFILIWFINLGYSYPAGTLCVNLIGCFILGYLQGIAKVYELPGWLVTGVGTGIIGAFTTFSTFSIDVIQFIKEGFLIPACTYILASSIGGYYLAYTGFSLSTNKRRGV</sequence>
<dbReference type="HAMAP" id="MF_00454">
    <property type="entry name" value="FluC"/>
    <property type="match status" value="1"/>
</dbReference>
<dbReference type="GO" id="GO:0140114">
    <property type="term" value="P:cellular detoxification of fluoride"/>
    <property type="evidence" value="ECO:0007669"/>
    <property type="project" value="UniProtKB-UniRule"/>
</dbReference>
<dbReference type="STRING" id="1131731.BAZO_00480"/>
<protein>
    <recommendedName>
        <fullName evidence="10">Fluoride-specific ion channel FluC</fullName>
    </recommendedName>
</protein>
<feature type="transmembrane region" description="Helical" evidence="10">
    <location>
        <begin position="7"/>
        <end position="26"/>
    </location>
</feature>
<feature type="transmembrane region" description="Helical" evidence="10">
    <location>
        <begin position="93"/>
        <end position="113"/>
    </location>
</feature>
<dbReference type="NCBIfam" id="TIGR00494">
    <property type="entry name" value="crcB"/>
    <property type="match status" value="1"/>
</dbReference>
<dbReference type="RefSeq" id="WP_004430836.1">
    <property type="nucleotide sequence ID" value="NZ_AJLR01000005.1"/>
</dbReference>
<accession>K6DF03</accession>
<comment type="similarity">
    <text evidence="7 10">Belongs to the fluoride channel Fluc/FEX (TC 1.A.43) family.</text>
</comment>
<comment type="caution">
    <text evidence="11">The sequence shown here is derived from an EMBL/GenBank/DDBJ whole genome shotgun (WGS) entry which is preliminary data.</text>
</comment>
<reference evidence="11 12" key="1">
    <citation type="journal article" date="2012" name="Front. Microbiol.">
        <title>Redundancy and modularity in membrane-associated dissimilatory nitrate reduction in Bacillus.</title>
        <authorList>
            <person name="Heylen K."/>
            <person name="Keltjens J."/>
        </authorList>
    </citation>
    <scope>NUCLEOTIDE SEQUENCE [LARGE SCALE GENOMIC DNA]</scope>
    <source>
        <strain evidence="11 12">LMG 9581</strain>
    </source>
</reference>
<evidence type="ECO:0000256" key="6">
    <source>
        <dbReference type="ARBA" id="ARBA00023303"/>
    </source>
</evidence>
<comment type="function">
    <text evidence="9 10">Fluoride-specific ion channel. Important for reducing fluoride concentration in the cell, thus reducing its toxicity.</text>
</comment>
<comment type="catalytic activity">
    <reaction evidence="8">
        <text>fluoride(in) = fluoride(out)</text>
        <dbReference type="Rhea" id="RHEA:76159"/>
        <dbReference type="ChEBI" id="CHEBI:17051"/>
    </reaction>
    <physiologicalReaction direction="left-to-right" evidence="8">
        <dbReference type="Rhea" id="RHEA:76160"/>
    </physiologicalReaction>
</comment>
<evidence type="ECO:0000256" key="7">
    <source>
        <dbReference type="ARBA" id="ARBA00035120"/>
    </source>
</evidence>
<keyword evidence="4 10" id="KW-1133">Transmembrane helix</keyword>
<keyword evidence="6 10" id="KW-0407">Ion channel</keyword>
<evidence type="ECO:0000256" key="9">
    <source>
        <dbReference type="ARBA" id="ARBA00049940"/>
    </source>
</evidence>
<keyword evidence="10" id="KW-0479">Metal-binding</keyword>
<evidence type="ECO:0000313" key="11">
    <source>
        <dbReference type="EMBL" id="EKN71112.1"/>
    </source>
</evidence>
<dbReference type="GO" id="GO:0005886">
    <property type="term" value="C:plasma membrane"/>
    <property type="evidence" value="ECO:0007669"/>
    <property type="project" value="UniProtKB-SubCell"/>
</dbReference>
<keyword evidence="12" id="KW-1185">Reference proteome</keyword>
<dbReference type="GO" id="GO:0046872">
    <property type="term" value="F:metal ion binding"/>
    <property type="evidence" value="ECO:0007669"/>
    <property type="project" value="UniProtKB-KW"/>
</dbReference>
<comment type="subcellular location">
    <subcellularLocation>
        <location evidence="1 10">Cell membrane</location>
        <topology evidence="1 10">Multi-pass membrane protein</topology>
    </subcellularLocation>
</comment>
<keyword evidence="3 10" id="KW-0812">Transmembrane</keyword>
<dbReference type="Pfam" id="PF02537">
    <property type="entry name" value="CRCB"/>
    <property type="match status" value="1"/>
</dbReference>
<evidence type="ECO:0000256" key="1">
    <source>
        <dbReference type="ARBA" id="ARBA00004651"/>
    </source>
</evidence>